<evidence type="ECO:0000256" key="4">
    <source>
        <dbReference type="ARBA" id="ARBA00023242"/>
    </source>
</evidence>
<dbReference type="InterPro" id="IPR001279">
    <property type="entry name" value="Metallo-B-lactamas"/>
</dbReference>
<dbReference type="PANTHER" id="PTHR11203">
    <property type="entry name" value="CLEAVAGE AND POLYADENYLATION SPECIFICITY FACTOR FAMILY MEMBER"/>
    <property type="match status" value="1"/>
</dbReference>
<dbReference type="GO" id="GO:0004521">
    <property type="term" value="F:RNA endonuclease activity"/>
    <property type="evidence" value="ECO:0007669"/>
    <property type="project" value="TreeGrafter"/>
</dbReference>
<dbReference type="InterPro" id="IPR011108">
    <property type="entry name" value="RMMBL"/>
</dbReference>
<dbReference type="STRING" id="765915.A0A1Y2H5M4"/>
<reference evidence="8 9" key="1">
    <citation type="submission" date="2016-07" db="EMBL/GenBank/DDBJ databases">
        <title>Pervasive Adenine N6-methylation of Active Genes in Fungi.</title>
        <authorList>
            <consortium name="DOE Joint Genome Institute"/>
            <person name="Mondo S.J."/>
            <person name="Dannebaum R.O."/>
            <person name="Kuo R.C."/>
            <person name="Labutti K."/>
            <person name="Haridas S."/>
            <person name="Kuo A."/>
            <person name="Salamov A."/>
            <person name="Ahrendt S.R."/>
            <person name="Lipzen A."/>
            <person name="Sullivan W."/>
            <person name="Andreopoulos W.B."/>
            <person name="Clum A."/>
            <person name="Lindquist E."/>
            <person name="Daum C."/>
            <person name="Ramamoorthy G.K."/>
            <person name="Gryganskyi A."/>
            <person name="Culley D."/>
            <person name="Magnuson J.K."/>
            <person name="James T.Y."/>
            <person name="O'Malley M.A."/>
            <person name="Stajich J.E."/>
            <person name="Spatafora J.W."/>
            <person name="Visel A."/>
            <person name="Grigoriev I.V."/>
        </authorList>
    </citation>
    <scope>NUCLEOTIDE SEQUENCE [LARGE SCALE GENOMIC DNA]</scope>
    <source>
        <strain evidence="8 9">PL171</strain>
    </source>
</reference>
<dbReference type="GO" id="GO:0016787">
    <property type="term" value="F:hydrolase activity"/>
    <property type="evidence" value="ECO:0007669"/>
    <property type="project" value="UniProtKB-KW"/>
</dbReference>
<proteinExistence type="inferred from homology"/>
<dbReference type="Gene3D" id="3.60.15.10">
    <property type="entry name" value="Ribonuclease Z/Hydroxyacylglutathione hydrolase-like"/>
    <property type="match status" value="1"/>
</dbReference>
<evidence type="ECO:0000259" key="7">
    <source>
        <dbReference type="SMART" id="SM01027"/>
    </source>
</evidence>
<dbReference type="EMBL" id="MCFL01000124">
    <property type="protein sequence ID" value="ORZ29825.1"/>
    <property type="molecule type" value="Genomic_DNA"/>
</dbReference>
<dbReference type="Pfam" id="PF16661">
    <property type="entry name" value="Lactamase_B_6"/>
    <property type="match status" value="1"/>
</dbReference>
<organism evidence="8 9">
    <name type="scientific">Catenaria anguillulae PL171</name>
    <dbReference type="NCBI Taxonomy" id="765915"/>
    <lineage>
        <taxon>Eukaryota</taxon>
        <taxon>Fungi</taxon>
        <taxon>Fungi incertae sedis</taxon>
        <taxon>Blastocladiomycota</taxon>
        <taxon>Blastocladiomycetes</taxon>
        <taxon>Blastocladiales</taxon>
        <taxon>Catenariaceae</taxon>
        <taxon>Catenaria</taxon>
    </lineage>
</organism>
<keyword evidence="4" id="KW-0539">Nucleus</keyword>
<feature type="domain" description="Beta-Casp" evidence="7">
    <location>
        <begin position="339"/>
        <end position="494"/>
    </location>
</feature>
<dbReference type="InterPro" id="IPR022712">
    <property type="entry name" value="Beta_Casp"/>
</dbReference>
<dbReference type="Proteomes" id="UP000193411">
    <property type="component" value="Unassembled WGS sequence"/>
</dbReference>
<sequence>MDRPSSSSSRPSRPPKRPLVVLDDLDLDTSSTSSPITATTPSESSASSSSTPGPLPTSGSAPAATPSSSAPIPPPTITILPLGAGQDVGRSCILVTFSTTGRTVMLDCGMHMGFHDARMFPDFSYLTRSTSLSAAVDAVLISHFHLDHCGALPYMCKTFEYDGPVVMSAPTKAVCPILLEDFAKIQAGRRGRGASATKEDASAGKKDPLMFGQEDIVSCLAKVTTIDVHQTIRLKHDLEVQAFYAGHVLGAVMFLVRSGPQSILYTGDYNMTPDRHLGAAWLPPTLHPSPPDVLITESTYATTIRDSRRTRERDFLRKVHDTLQAGGKVLLPVFAVGRAQELAILLESYAERMHWSWPMYFVGGLTRKSMAYYRLFVHWTNQTLRAGVLANPGHALGGEAAAATDPAGAAAANPGARGGGRNPFDFKRIQTLAGGNNAELWSALEAKGGMVVFASPGMLHSGLSLEIFKRWCADKRNVVILPGYCVPGTVGAQLLAGPSEGVRTIKVPVEEEGGKSAKGGGSGGAKGSGPPATRDVRCEMRVENLAFSAHADGKGILQLIRTAKPRAVVLVHGERGKMAQLVKVVHESLATPCHMPANHQPLVVPTPWVDSDIDVHVAGSVRRDVWEKMNLRMGKRAVSEAVASATYGPTYPGVGGRSSGGAAGTVDGNARAVGGRDVGWARVPVTVCHVDLGPLGAKDEARILYPAQVMQPVAGAIPPMAGQPRVTLVGVKCSIALPVAVKQIVDPAALAAFINAYSASAHVPVFARAEDNHSVKVVSAGQELMVDCAKPKLVWRPLMPRGQGSSQEYIKVRRLLVAAVTKYCG</sequence>
<dbReference type="Pfam" id="PF10996">
    <property type="entry name" value="Beta-Casp"/>
    <property type="match status" value="1"/>
</dbReference>
<evidence type="ECO:0000313" key="8">
    <source>
        <dbReference type="EMBL" id="ORZ29825.1"/>
    </source>
</evidence>
<dbReference type="Pfam" id="PF07521">
    <property type="entry name" value="RMMBL"/>
    <property type="match status" value="1"/>
</dbReference>
<comment type="similarity">
    <text evidence="2">Belongs to the metallo-beta-lactamase superfamily. RNA-metabolizing metallo-beta-lactamase-like family. INTS11 subfamily.</text>
</comment>
<dbReference type="AlphaFoldDB" id="A0A1Y2H5M4"/>
<accession>A0A1Y2H5M4</accession>
<dbReference type="PANTHER" id="PTHR11203:SF37">
    <property type="entry name" value="INTEGRATOR COMPLEX SUBUNIT 11"/>
    <property type="match status" value="1"/>
</dbReference>
<dbReference type="InterPro" id="IPR036866">
    <property type="entry name" value="RibonucZ/Hydroxyglut_hydro"/>
</dbReference>
<comment type="caution">
    <text evidence="8">The sequence shown here is derived from an EMBL/GenBank/DDBJ whole genome shotgun (WGS) entry which is preliminary data.</text>
</comment>
<dbReference type="SMART" id="SM01027">
    <property type="entry name" value="Beta-Casp"/>
    <property type="match status" value="1"/>
</dbReference>
<dbReference type="OrthoDB" id="10249535at2759"/>
<feature type="region of interest" description="Disordered" evidence="5">
    <location>
        <begin position="1"/>
        <end position="75"/>
    </location>
</feature>
<evidence type="ECO:0000256" key="3">
    <source>
        <dbReference type="ARBA" id="ARBA00022801"/>
    </source>
</evidence>
<feature type="compositionally biased region" description="Low complexity" evidence="5">
    <location>
        <begin position="1"/>
        <end position="11"/>
    </location>
</feature>
<dbReference type="GO" id="GO:0016180">
    <property type="term" value="P:snRNA processing"/>
    <property type="evidence" value="ECO:0007669"/>
    <property type="project" value="TreeGrafter"/>
</dbReference>
<name>A0A1Y2H5M4_9FUNG</name>
<dbReference type="CDD" id="cd16291">
    <property type="entry name" value="INTS11-like_MBL-fold"/>
    <property type="match status" value="1"/>
</dbReference>
<feature type="region of interest" description="Disordered" evidence="5">
    <location>
        <begin position="508"/>
        <end position="534"/>
    </location>
</feature>
<dbReference type="InterPro" id="IPR041897">
    <property type="entry name" value="INTS11-like_MBL-fold"/>
</dbReference>
<keyword evidence="9" id="KW-1185">Reference proteome</keyword>
<dbReference type="SUPFAM" id="SSF56281">
    <property type="entry name" value="Metallo-hydrolase/oxidoreductase"/>
    <property type="match status" value="1"/>
</dbReference>
<dbReference type="InterPro" id="IPR050698">
    <property type="entry name" value="MBL"/>
</dbReference>
<gene>
    <name evidence="8" type="ORF">BCR44DRAFT_34426</name>
</gene>
<feature type="domain" description="Metallo-beta-lactamase" evidence="6">
    <location>
        <begin position="89"/>
        <end position="319"/>
    </location>
</feature>
<dbReference type="Gene3D" id="3.40.50.10890">
    <property type="match status" value="1"/>
</dbReference>
<comment type="subcellular location">
    <subcellularLocation>
        <location evidence="1">Nucleus</location>
    </subcellularLocation>
</comment>
<evidence type="ECO:0000256" key="1">
    <source>
        <dbReference type="ARBA" id="ARBA00004123"/>
    </source>
</evidence>
<evidence type="ECO:0000313" key="9">
    <source>
        <dbReference type="Proteomes" id="UP000193411"/>
    </source>
</evidence>
<dbReference type="SMART" id="SM00849">
    <property type="entry name" value="Lactamase_B"/>
    <property type="match status" value="1"/>
</dbReference>
<dbReference type="GO" id="GO:0005634">
    <property type="term" value="C:nucleus"/>
    <property type="evidence" value="ECO:0007669"/>
    <property type="project" value="UniProtKB-SubCell"/>
</dbReference>
<feature type="compositionally biased region" description="Low complexity" evidence="5">
    <location>
        <begin position="18"/>
        <end position="70"/>
    </location>
</feature>
<keyword evidence="3" id="KW-0378">Hydrolase</keyword>
<evidence type="ECO:0000256" key="5">
    <source>
        <dbReference type="SAM" id="MobiDB-lite"/>
    </source>
</evidence>
<evidence type="ECO:0000256" key="2">
    <source>
        <dbReference type="ARBA" id="ARBA00007093"/>
    </source>
</evidence>
<evidence type="ECO:0000259" key="6">
    <source>
        <dbReference type="SMART" id="SM00849"/>
    </source>
</evidence>
<feature type="compositionally biased region" description="Gly residues" evidence="5">
    <location>
        <begin position="516"/>
        <end position="527"/>
    </location>
</feature>
<protein>
    <submittedName>
        <fullName evidence="8">Beta-lactamase-like protein</fullName>
    </submittedName>
</protein>